<dbReference type="EMBL" id="QDHA01000055">
    <property type="protein sequence ID" value="RCJ06164.1"/>
    <property type="molecule type" value="Genomic_DNA"/>
</dbReference>
<accession>A0A367PF33</accession>
<evidence type="ECO:0000256" key="1">
    <source>
        <dbReference type="ARBA" id="ARBA00008324"/>
    </source>
</evidence>
<dbReference type="InterPro" id="IPR039298">
    <property type="entry name" value="ACOT13"/>
</dbReference>
<protein>
    <submittedName>
        <fullName evidence="4">PaaI family thioesterase</fullName>
    </submittedName>
</protein>
<reference evidence="4 5" key="1">
    <citation type="submission" date="2018-04" db="EMBL/GenBank/DDBJ databases">
        <title>Cupriavidus necator CR12 genome sequencing and assembly.</title>
        <authorList>
            <person name="Ben Fekih I."/>
            <person name="Mazhar H.S."/>
            <person name="Bello S.K."/>
            <person name="Rensing C."/>
        </authorList>
    </citation>
    <scope>NUCLEOTIDE SEQUENCE [LARGE SCALE GENOMIC DNA]</scope>
    <source>
        <strain evidence="4 5">CR12</strain>
    </source>
</reference>
<evidence type="ECO:0000259" key="3">
    <source>
        <dbReference type="Pfam" id="PF03061"/>
    </source>
</evidence>
<dbReference type="PANTHER" id="PTHR21660">
    <property type="entry name" value="THIOESTERASE SUPERFAMILY MEMBER-RELATED"/>
    <property type="match status" value="1"/>
</dbReference>
<dbReference type="InterPro" id="IPR003736">
    <property type="entry name" value="PAAI_dom"/>
</dbReference>
<comment type="caution">
    <text evidence="4">The sequence shown here is derived from an EMBL/GenBank/DDBJ whole genome shotgun (WGS) entry which is preliminary data.</text>
</comment>
<dbReference type="InterPro" id="IPR006683">
    <property type="entry name" value="Thioestr_dom"/>
</dbReference>
<dbReference type="NCBIfam" id="TIGR00369">
    <property type="entry name" value="unchar_dom_1"/>
    <property type="match status" value="1"/>
</dbReference>
<name>A0A367PF33_CUPNE</name>
<dbReference type="CDD" id="cd03443">
    <property type="entry name" value="PaaI_thioesterase"/>
    <property type="match status" value="1"/>
</dbReference>
<evidence type="ECO:0000313" key="5">
    <source>
        <dbReference type="Proteomes" id="UP000253501"/>
    </source>
</evidence>
<sequence>MEYRYGLASPADVANMNGRAILQAIVDGRLPQPPISQILDFWLVEVGDGFAAFEGEPSPRLLNPMGSVHGGWPLTLIDSAAACAANSLLPAGTAYTTVETKGNFSRPIKPDTGRVRVEGRVVSHGRQIITAEARVLAKDGRVLAHGTSTLLVLSPAREQ</sequence>
<dbReference type="Pfam" id="PF03061">
    <property type="entry name" value="4HBT"/>
    <property type="match status" value="1"/>
</dbReference>
<dbReference type="RefSeq" id="WP_114133858.1">
    <property type="nucleotide sequence ID" value="NZ_CP068435.1"/>
</dbReference>
<evidence type="ECO:0000256" key="2">
    <source>
        <dbReference type="ARBA" id="ARBA00022801"/>
    </source>
</evidence>
<dbReference type="InterPro" id="IPR029069">
    <property type="entry name" value="HotDog_dom_sf"/>
</dbReference>
<dbReference type="PANTHER" id="PTHR21660:SF1">
    <property type="entry name" value="ACYL-COENZYME A THIOESTERASE 13"/>
    <property type="match status" value="1"/>
</dbReference>
<dbReference type="Gene3D" id="3.10.129.10">
    <property type="entry name" value="Hotdog Thioesterase"/>
    <property type="match status" value="1"/>
</dbReference>
<evidence type="ECO:0000313" key="4">
    <source>
        <dbReference type="EMBL" id="RCJ06164.1"/>
    </source>
</evidence>
<dbReference type="AlphaFoldDB" id="A0A367PF33"/>
<organism evidence="4 5">
    <name type="scientific">Cupriavidus necator</name>
    <name type="common">Alcaligenes eutrophus</name>
    <name type="synonym">Ralstonia eutropha</name>
    <dbReference type="NCBI Taxonomy" id="106590"/>
    <lineage>
        <taxon>Bacteria</taxon>
        <taxon>Pseudomonadati</taxon>
        <taxon>Pseudomonadota</taxon>
        <taxon>Betaproteobacteria</taxon>
        <taxon>Burkholderiales</taxon>
        <taxon>Burkholderiaceae</taxon>
        <taxon>Cupriavidus</taxon>
    </lineage>
</organism>
<dbReference type="SUPFAM" id="SSF54637">
    <property type="entry name" value="Thioesterase/thiol ester dehydrase-isomerase"/>
    <property type="match status" value="1"/>
</dbReference>
<dbReference type="GO" id="GO:0047617">
    <property type="term" value="F:fatty acyl-CoA hydrolase activity"/>
    <property type="evidence" value="ECO:0007669"/>
    <property type="project" value="InterPro"/>
</dbReference>
<proteinExistence type="inferred from homology"/>
<gene>
    <name evidence="4" type="ORF">DDK22_22515</name>
</gene>
<keyword evidence="2" id="KW-0378">Hydrolase</keyword>
<comment type="similarity">
    <text evidence="1">Belongs to the thioesterase PaaI family.</text>
</comment>
<dbReference type="Proteomes" id="UP000253501">
    <property type="component" value="Unassembled WGS sequence"/>
</dbReference>
<feature type="domain" description="Thioesterase" evidence="3">
    <location>
        <begin position="65"/>
        <end position="143"/>
    </location>
</feature>